<feature type="region of interest" description="Disordered" evidence="1">
    <location>
        <begin position="1"/>
        <end position="23"/>
    </location>
</feature>
<name>A0A645D5N7_9ZZZZ</name>
<accession>A0A645D5N7</accession>
<comment type="caution">
    <text evidence="2">The sequence shown here is derived from an EMBL/GenBank/DDBJ whole genome shotgun (WGS) entry which is preliminary data.</text>
</comment>
<organism evidence="2">
    <name type="scientific">bioreactor metagenome</name>
    <dbReference type="NCBI Taxonomy" id="1076179"/>
    <lineage>
        <taxon>unclassified sequences</taxon>
        <taxon>metagenomes</taxon>
        <taxon>ecological metagenomes</taxon>
    </lineage>
</organism>
<protein>
    <submittedName>
        <fullName evidence="2">Uncharacterized protein</fullName>
    </submittedName>
</protein>
<feature type="region of interest" description="Disordered" evidence="1">
    <location>
        <begin position="246"/>
        <end position="266"/>
    </location>
</feature>
<evidence type="ECO:0000313" key="2">
    <source>
        <dbReference type="EMBL" id="MPM84676.1"/>
    </source>
</evidence>
<dbReference type="EMBL" id="VSSQ01033164">
    <property type="protein sequence ID" value="MPM84676.1"/>
    <property type="molecule type" value="Genomic_DNA"/>
</dbReference>
<reference evidence="2" key="1">
    <citation type="submission" date="2019-08" db="EMBL/GenBank/DDBJ databases">
        <authorList>
            <person name="Kucharzyk K."/>
            <person name="Murdoch R.W."/>
            <person name="Higgins S."/>
            <person name="Loffler F."/>
        </authorList>
    </citation>
    <scope>NUCLEOTIDE SEQUENCE</scope>
</reference>
<sequence length="306" mass="33267">MPRHQGRHRVPGGVVELQPPQNGVRDLRADGGMPVEVSSPFIPRKAAGLAHVVEQDRPAQHRLRRSRGQSVERVLPHIETVVAAVLLKAHHGQHLREHRPHDLRKLPQRLRRGLAAEQLCQLGANTLRCDVGKKPPAVPQSPGGFRLDGKPKRGGEPQTAKDTQRILTKPFLRIPHAAQNTSFQIRLSAKGVRQFSPKVHRHGVHSKITAAQIVAQGAGKDHRIRVAAVGVRPVGSKGRDLHRVRALPDSDGTVPQSGGKGTAPEDRQRFLRQSGGRHVPVLRRPAQEGVTDAAAHAVSGVAVSLQ</sequence>
<feature type="compositionally biased region" description="Basic residues" evidence="1">
    <location>
        <begin position="1"/>
        <end position="10"/>
    </location>
</feature>
<gene>
    <name evidence="2" type="ORF">SDC9_131749</name>
</gene>
<evidence type="ECO:0000256" key="1">
    <source>
        <dbReference type="SAM" id="MobiDB-lite"/>
    </source>
</evidence>
<feature type="region of interest" description="Disordered" evidence="1">
    <location>
        <begin position="131"/>
        <end position="162"/>
    </location>
</feature>
<dbReference type="AlphaFoldDB" id="A0A645D5N7"/>
<proteinExistence type="predicted"/>